<feature type="compositionally biased region" description="Basic residues" evidence="1">
    <location>
        <begin position="492"/>
        <end position="521"/>
    </location>
</feature>
<dbReference type="Proteomes" id="UP001549921">
    <property type="component" value="Unassembled WGS sequence"/>
</dbReference>
<dbReference type="EMBL" id="JBEDNZ010000028">
    <property type="protein sequence ID" value="KAL0809859.1"/>
    <property type="molecule type" value="Genomic_DNA"/>
</dbReference>
<protein>
    <recommendedName>
        <fullName evidence="4">Single domain-containing protein</fullName>
    </recommendedName>
</protein>
<sequence>MIFVLFAMVAMATAGPTTESYKDQFCTDPRTMHKHAAYTEWADAYSCTRHRCQPGGRNLAIYTVGCKRVEAPESAIECEEVVEDTNMQFPYCCTRLRCLVVVRGEVWTRVLGQPWETLPAAPWSHMYKMKKPPPGDTSFLPKTPNEGPIYELASDTEGGRDKVLRANKKMTTESPDCNEVAPRSVPTPDIVIALSTHSDTKEEHKKSSRDDSSQRHKRIRKAQNNGPIYEEDIQEHHNEVENDDPMPTEKPVEPNSEEKFPVNAYGVTQKPYKSQHHQVGWTEIPPNQWSEHDRERDHEREHASHTQDGSHQPEFPPLEEKSQSMFKEEKPANLQALVDAIGTRMRDIENVVQRMSEKVHKAKTSPAPEFGSAEKSAQPDLEAIPPRKHYKSEGKEHIKPKRPNPDGDQYKRFSVRNRGSKYLRAGTDTTTEQPLFVEDNNMNGYFSDASNTLLRRASPPKEPQATYMAPVDNRRKSAHILSGDGSEELERKKKKHSHKKKKGKGRGHKKHHKEEKKKRVNKVNSVEVERNVVSLEDSSAVASN</sequence>
<organism evidence="2 3">
    <name type="scientific">Loxostege sticticalis</name>
    <name type="common">Beet webworm moth</name>
    <dbReference type="NCBI Taxonomy" id="481309"/>
    <lineage>
        <taxon>Eukaryota</taxon>
        <taxon>Metazoa</taxon>
        <taxon>Ecdysozoa</taxon>
        <taxon>Arthropoda</taxon>
        <taxon>Hexapoda</taxon>
        <taxon>Insecta</taxon>
        <taxon>Pterygota</taxon>
        <taxon>Neoptera</taxon>
        <taxon>Endopterygota</taxon>
        <taxon>Lepidoptera</taxon>
        <taxon>Glossata</taxon>
        <taxon>Ditrysia</taxon>
        <taxon>Pyraloidea</taxon>
        <taxon>Crambidae</taxon>
        <taxon>Pyraustinae</taxon>
        <taxon>Loxostege</taxon>
    </lineage>
</organism>
<name>A0ABD0S709_LOXSC</name>
<comment type="caution">
    <text evidence="2">The sequence shown here is derived from an EMBL/GenBank/DDBJ whole genome shotgun (WGS) entry which is preliminary data.</text>
</comment>
<evidence type="ECO:0000313" key="3">
    <source>
        <dbReference type="Proteomes" id="UP001549921"/>
    </source>
</evidence>
<feature type="region of interest" description="Disordered" evidence="1">
    <location>
        <begin position="356"/>
        <end position="436"/>
    </location>
</feature>
<feature type="compositionally biased region" description="Low complexity" evidence="1">
    <location>
        <begin position="522"/>
        <end position="534"/>
    </location>
</feature>
<feature type="region of interest" description="Disordered" evidence="1">
    <location>
        <begin position="450"/>
        <end position="544"/>
    </location>
</feature>
<evidence type="ECO:0008006" key="4">
    <source>
        <dbReference type="Google" id="ProtNLM"/>
    </source>
</evidence>
<reference evidence="2 3" key="1">
    <citation type="submission" date="2024-06" db="EMBL/GenBank/DDBJ databases">
        <title>A chromosome-level genome assembly of beet webworm, Loxostege sticticalis.</title>
        <authorList>
            <person name="Zhang Y."/>
        </authorList>
    </citation>
    <scope>NUCLEOTIDE SEQUENCE [LARGE SCALE GENOMIC DNA]</scope>
    <source>
        <strain evidence="2">AQ028</strain>
        <tissue evidence="2">Male pupae</tissue>
    </source>
</reference>
<proteinExistence type="predicted"/>
<feature type="compositionally biased region" description="Basic and acidic residues" evidence="1">
    <location>
        <begin position="198"/>
        <end position="214"/>
    </location>
</feature>
<dbReference type="AlphaFoldDB" id="A0ABD0S709"/>
<feature type="region of interest" description="Disordered" evidence="1">
    <location>
        <begin position="195"/>
        <end position="230"/>
    </location>
</feature>
<gene>
    <name evidence="2" type="ORF">ABMA28_011346</name>
</gene>
<evidence type="ECO:0000313" key="2">
    <source>
        <dbReference type="EMBL" id="KAL0809859.1"/>
    </source>
</evidence>
<evidence type="ECO:0000256" key="1">
    <source>
        <dbReference type="SAM" id="MobiDB-lite"/>
    </source>
</evidence>
<feature type="compositionally biased region" description="Basic and acidic residues" evidence="1">
    <location>
        <begin position="290"/>
        <end position="305"/>
    </location>
</feature>
<feature type="region of interest" description="Disordered" evidence="1">
    <location>
        <begin position="169"/>
        <end position="188"/>
    </location>
</feature>
<feature type="region of interest" description="Disordered" evidence="1">
    <location>
        <begin position="271"/>
        <end position="330"/>
    </location>
</feature>
<accession>A0ABD0S709</accession>
<feature type="compositionally biased region" description="Basic and acidic residues" evidence="1">
    <location>
        <begin position="318"/>
        <end position="330"/>
    </location>
</feature>
<feature type="compositionally biased region" description="Basic and acidic residues" evidence="1">
    <location>
        <begin position="391"/>
        <end position="411"/>
    </location>
</feature>